<feature type="transmembrane region" description="Helical" evidence="7">
    <location>
        <begin position="171"/>
        <end position="191"/>
    </location>
</feature>
<evidence type="ECO:0000256" key="2">
    <source>
        <dbReference type="ARBA" id="ARBA00007430"/>
    </source>
</evidence>
<feature type="transmembrane region" description="Helical" evidence="7">
    <location>
        <begin position="12"/>
        <end position="35"/>
    </location>
</feature>
<evidence type="ECO:0000256" key="1">
    <source>
        <dbReference type="ARBA" id="ARBA00004651"/>
    </source>
</evidence>
<organism evidence="8 9">
    <name type="scientific">Salinisphaera dokdonensis CL-ES53</name>
    <dbReference type="NCBI Taxonomy" id="1304272"/>
    <lineage>
        <taxon>Bacteria</taxon>
        <taxon>Pseudomonadati</taxon>
        <taxon>Pseudomonadota</taxon>
        <taxon>Gammaproteobacteria</taxon>
        <taxon>Salinisphaerales</taxon>
        <taxon>Salinisphaeraceae</taxon>
        <taxon>Salinisphaera</taxon>
    </lineage>
</organism>
<sequence length="479" mass="52063">MSLRTEVLHSLKWLAAARFLGQTILWAITLVVIRLLSPEDYGLMALATVMIGFAELFREMGLYSAMVQRRDLTQREIEQSFGLLIIGNGCIYALLFAGAPGIALFFGDERLTTMIRVLGLQFPLAAVGVVQDAMLSRSMKFKAKSFVNFAAMMSNGAFTLTFALLGYGVWALVFGSLAGAVVRPVGLLLVVRHRCRPRFSVAGMGQMSRFGGYVTASRVLWYFYSRADIFIVGKLLGHEILGFYAVSLQLASMPMQKLSGLINQVGLAAYSSVQADIEIVRAHYLKVVRLISFFAFPVFFGLSSVAPELVSVVLGVQWEPAILPLQLLTLVMPLRMISNAGSPALEAIGKPEIGTGNLVIASVIMPPAFLLGTVMGGLTGVSIAWVIAFPVLVLLRLRRSLPPIGVRISEYFLAISRPAFGATVMYGAVVVARESVATLLPNPILGLIFLIGIGALVYAALMGGVYRRESREVFELVRR</sequence>
<dbReference type="PANTHER" id="PTHR30250">
    <property type="entry name" value="PST FAMILY PREDICTED COLANIC ACID TRANSPORTER"/>
    <property type="match status" value="1"/>
</dbReference>
<evidence type="ECO:0000313" key="9">
    <source>
        <dbReference type="Proteomes" id="UP001460888"/>
    </source>
</evidence>
<feature type="transmembrane region" description="Helical" evidence="7">
    <location>
        <begin position="81"/>
        <end position="107"/>
    </location>
</feature>
<keyword evidence="4 7" id="KW-0812">Transmembrane</keyword>
<accession>A0ABV2B461</accession>
<comment type="similarity">
    <text evidence="2">Belongs to the polysaccharide synthase family.</text>
</comment>
<feature type="transmembrane region" description="Helical" evidence="7">
    <location>
        <begin position="411"/>
        <end position="432"/>
    </location>
</feature>
<feature type="transmembrane region" description="Helical" evidence="7">
    <location>
        <begin position="146"/>
        <end position="165"/>
    </location>
</feature>
<keyword evidence="9" id="KW-1185">Reference proteome</keyword>
<reference evidence="8 9" key="1">
    <citation type="submission" date="2013-03" db="EMBL/GenBank/DDBJ databases">
        <title>Salinisphaera dokdonensis CL-ES53 Genome Sequencing.</title>
        <authorList>
            <person name="Li C."/>
            <person name="Lai Q."/>
            <person name="Shao Z."/>
        </authorList>
    </citation>
    <scope>NUCLEOTIDE SEQUENCE [LARGE SCALE GENOMIC DNA]</scope>
    <source>
        <strain evidence="8 9">CL-ES53</strain>
    </source>
</reference>
<dbReference type="CDD" id="cd13127">
    <property type="entry name" value="MATE_tuaB_like"/>
    <property type="match status" value="1"/>
</dbReference>
<evidence type="ECO:0000256" key="4">
    <source>
        <dbReference type="ARBA" id="ARBA00022692"/>
    </source>
</evidence>
<feature type="transmembrane region" description="Helical" evidence="7">
    <location>
        <begin position="113"/>
        <end position="134"/>
    </location>
</feature>
<evidence type="ECO:0000256" key="5">
    <source>
        <dbReference type="ARBA" id="ARBA00022989"/>
    </source>
</evidence>
<gene>
    <name evidence="8" type="ORF">SADO_15564</name>
</gene>
<evidence type="ECO:0000256" key="6">
    <source>
        <dbReference type="ARBA" id="ARBA00023136"/>
    </source>
</evidence>
<protein>
    <submittedName>
        <fullName evidence="8">Polysaccharide biosynthesis protein</fullName>
    </submittedName>
</protein>
<keyword evidence="3" id="KW-1003">Cell membrane</keyword>
<evidence type="ECO:0000256" key="7">
    <source>
        <dbReference type="SAM" id="Phobius"/>
    </source>
</evidence>
<dbReference type="PANTHER" id="PTHR30250:SF10">
    <property type="entry name" value="LIPOPOLYSACCHARIDE BIOSYNTHESIS PROTEIN WZXC"/>
    <property type="match status" value="1"/>
</dbReference>
<proteinExistence type="inferred from homology"/>
<dbReference type="EMBL" id="APND01000005">
    <property type="protein sequence ID" value="MES1930679.1"/>
    <property type="molecule type" value="Genomic_DNA"/>
</dbReference>
<feature type="transmembrane region" description="Helical" evidence="7">
    <location>
        <begin position="41"/>
        <end position="60"/>
    </location>
</feature>
<keyword evidence="5 7" id="KW-1133">Transmembrane helix</keyword>
<feature type="transmembrane region" description="Helical" evidence="7">
    <location>
        <begin position="444"/>
        <end position="466"/>
    </location>
</feature>
<comment type="subcellular location">
    <subcellularLocation>
        <location evidence="1">Cell membrane</location>
        <topology evidence="1">Multi-pass membrane protein</topology>
    </subcellularLocation>
</comment>
<keyword evidence="6 7" id="KW-0472">Membrane</keyword>
<dbReference type="Pfam" id="PF13440">
    <property type="entry name" value="Polysacc_synt_3"/>
    <property type="match status" value="1"/>
</dbReference>
<dbReference type="RefSeq" id="WP_353113106.1">
    <property type="nucleotide sequence ID" value="NZ_APND01000005.1"/>
</dbReference>
<evidence type="ECO:0000313" key="8">
    <source>
        <dbReference type="EMBL" id="MES1930679.1"/>
    </source>
</evidence>
<name>A0ABV2B461_9GAMM</name>
<feature type="transmembrane region" description="Helical" evidence="7">
    <location>
        <begin position="287"/>
        <end position="306"/>
    </location>
</feature>
<comment type="caution">
    <text evidence="8">The sequence shown here is derived from an EMBL/GenBank/DDBJ whole genome shotgun (WGS) entry which is preliminary data.</text>
</comment>
<evidence type="ECO:0000256" key="3">
    <source>
        <dbReference type="ARBA" id="ARBA00022475"/>
    </source>
</evidence>
<feature type="transmembrane region" description="Helical" evidence="7">
    <location>
        <begin position="382"/>
        <end position="399"/>
    </location>
</feature>
<dbReference type="Proteomes" id="UP001460888">
    <property type="component" value="Unassembled WGS sequence"/>
</dbReference>
<dbReference type="InterPro" id="IPR050833">
    <property type="entry name" value="Poly_Biosynth_Transport"/>
</dbReference>